<dbReference type="GO" id="GO:0003887">
    <property type="term" value="F:DNA-directed DNA polymerase activity"/>
    <property type="evidence" value="ECO:0007669"/>
    <property type="project" value="InterPro"/>
</dbReference>
<dbReference type="Gene3D" id="3.40.1170.60">
    <property type="match status" value="1"/>
</dbReference>
<dbReference type="Pfam" id="PF11798">
    <property type="entry name" value="IMS_HHH"/>
    <property type="match status" value="1"/>
</dbReference>
<dbReference type="Proteomes" id="UP000192315">
    <property type="component" value="Unassembled WGS sequence"/>
</dbReference>
<proteinExistence type="inferred from homology"/>
<dbReference type="GO" id="GO:0006281">
    <property type="term" value="P:DNA repair"/>
    <property type="evidence" value="ECO:0007669"/>
    <property type="project" value="InterPro"/>
</dbReference>
<dbReference type="Gene3D" id="3.30.70.270">
    <property type="match status" value="1"/>
</dbReference>
<protein>
    <submittedName>
        <fullName evidence="3">DNA polymerase IV (DinB-like DNA polymerase)</fullName>
    </submittedName>
</protein>
<dbReference type="Gene3D" id="1.10.150.20">
    <property type="entry name" value="5' to 3' exonuclease, C-terminal subdomain"/>
    <property type="match status" value="1"/>
</dbReference>
<dbReference type="InterPro" id="IPR050116">
    <property type="entry name" value="DNA_polymerase-Y"/>
</dbReference>
<dbReference type="GO" id="GO:0042276">
    <property type="term" value="P:error-prone translesion synthesis"/>
    <property type="evidence" value="ECO:0007669"/>
    <property type="project" value="TreeGrafter"/>
</dbReference>
<dbReference type="PROSITE" id="PS50173">
    <property type="entry name" value="UMUC"/>
    <property type="match status" value="1"/>
</dbReference>
<feature type="domain" description="UmuC" evidence="2">
    <location>
        <begin position="1"/>
        <end position="181"/>
    </location>
</feature>
<dbReference type="PANTHER" id="PTHR11076:SF33">
    <property type="entry name" value="DNA POLYMERASE KAPPA"/>
    <property type="match status" value="1"/>
</dbReference>
<dbReference type="Gene3D" id="3.30.1490.100">
    <property type="entry name" value="DNA polymerase, Y-family, little finger domain"/>
    <property type="match status" value="1"/>
</dbReference>
<accession>A0A8G2FXJ7</accession>
<evidence type="ECO:0000313" key="4">
    <source>
        <dbReference type="Proteomes" id="UP000192315"/>
    </source>
</evidence>
<gene>
    <name evidence="3" type="ORF">SAMN02745355_1298</name>
</gene>
<dbReference type="EMBL" id="FWYE01000003">
    <property type="protein sequence ID" value="SMD31367.1"/>
    <property type="molecule type" value="Genomic_DNA"/>
</dbReference>
<keyword evidence="4" id="KW-1185">Reference proteome</keyword>
<dbReference type="CDD" id="cd03586">
    <property type="entry name" value="PolY_Pol_IV_kappa"/>
    <property type="match status" value="1"/>
</dbReference>
<dbReference type="PANTHER" id="PTHR11076">
    <property type="entry name" value="DNA REPAIR POLYMERASE UMUC / TRANSFERASE FAMILY MEMBER"/>
    <property type="match status" value="1"/>
</dbReference>
<dbReference type="InterPro" id="IPR024728">
    <property type="entry name" value="PolY_HhH_motif"/>
</dbReference>
<organism evidence="3 4">
    <name type="scientific">Picrophilus torridus (strain ATCC 700027 / DSM 9790 / JCM 10055 / NBRC 100828 / KAW 2/3)</name>
    <dbReference type="NCBI Taxonomy" id="1122961"/>
    <lineage>
        <taxon>Archaea</taxon>
        <taxon>Methanobacteriati</taxon>
        <taxon>Thermoplasmatota</taxon>
        <taxon>Thermoplasmata</taxon>
        <taxon>Thermoplasmatales</taxon>
        <taxon>Picrophilaceae</taxon>
        <taxon>Picrophilus</taxon>
    </lineage>
</organism>
<dbReference type="Pfam" id="PF00817">
    <property type="entry name" value="IMS"/>
    <property type="match status" value="1"/>
</dbReference>
<evidence type="ECO:0000256" key="1">
    <source>
        <dbReference type="ARBA" id="ARBA00010945"/>
    </source>
</evidence>
<evidence type="ECO:0000313" key="3">
    <source>
        <dbReference type="EMBL" id="SMD31367.1"/>
    </source>
</evidence>
<reference evidence="3 4" key="1">
    <citation type="submission" date="2017-04" db="EMBL/GenBank/DDBJ databases">
        <authorList>
            <person name="Varghese N."/>
            <person name="Submissions S."/>
        </authorList>
    </citation>
    <scope>NUCLEOTIDE SEQUENCE [LARGE SCALE GENOMIC DNA]</scope>
    <source>
        <strain evidence="3 4">DSM 9789</strain>
    </source>
</reference>
<dbReference type="InterPro" id="IPR001126">
    <property type="entry name" value="UmuC"/>
</dbReference>
<dbReference type="InterPro" id="IPR022880">
    <property type="entry name" value="DNApol_IV"/>
</dbReference>
<dbReference type="GO" id="GO:0003684">
    <property type="term" value="F:damaged DNA binding"/>
    <property type="evidence" value="ECO:0007669"/>
    <property type="project" value="InterPro"/>
</dbReference>
<comment type="caution">
    <text evidence="3">The sequence shown here is derived from an EMBL/GenBank/DDBJ whole genome shotgun (WGS) entry which is preliminary data.</text>
</comment>
<dbReference type="SUPFAM" id="SSF100879">
    <property type="entry name" value="Lesion bypass DNA polymerase (Y-family), little finger domain"/>
    <property type="match status" value="1"/>
</dbReference>
<dbReference type="AlphaFoldDB" id="A0A8G2FXJ7"/>
<name>A0A8G2FXJ7_PICTO</name>
<dbReference type="NCBIfam" id="NF002292">
    <property type="entry name" value="PRK01216.1"/>
    <property type="match status" value="1"/>
</dbReference>
<sequence length="342" mass="38635">MLIDFDYFFAQVEEINDPSLKGKPVVVSVYSGRNERSGAVATSNYEARALGIKSGMPLYRALEIGKNRAVFLPIRKDFYQKYSDKIMDIISEYSEKMEIASIDEAYIDIDGNDCKIGIANEIKNRILNETGIKVSIGIGINKVIAKMAAEMAKPNGIKCISADETEKFLNDIKINDIPGIGKVLSKNLNEIGIEYLRDIKNFDVNKIKSILGESKTNYLYELYENKYFSPVEPRVKKNFGRYLTLPENTRDIDKIVPYLKKSIDAAYEKAPGIPQEISVVAIMEDLDIVSRSYTGNAIKRDNSINIALNLLNKIISEDNRNIRRIGVRLSKISKNNTLDDFF</sequence>
<dbReference type="InterPro" id="IPR036775">
    <property type="entry name" value="DNA_pol_Y-fam_lit_finger_sf"/>
</dbReference>
<dbReference type="InterPro" id="IPR043128">
    <property type="entry name" value="Rev_trsase/Diguanyl_cyclase"/>
</dbReference>
<evidence type="ECO:0000259" key="2">
    <source>
        <dbReference type="PROSITE" id="PS50173"/>
    </source>
</evidence>
<dbReference type="InterPro" id="IPR043502">
    <property type="entry name" value="DNA/RNA_pol_sf"/>
</dbReference>
<comment type="similarity">
    <text evidence="1">Belongs to the DNA polymerase type-Y family.</text>
</comment>
<dbReference type="SUPFAM" id="SSF56672">
    <property type="entry name" value="DNA/RNA polymerases"/>
    <property type="match status" value="1"/>
</dbReference>